<dbReference type="EMBL" id="VSSQ01073249">
    <property type="protein sequence ID" value="MPN24401.1"/>
    <property type="molecule type" value="Genomic_DNA"/>
</dbReference>
<reference evidence="2" key="1">
    <citation type="submission" date="2019-08" db="EMBL/GenBank/DDBJ databases">
        <authorList>
            <person name="Kucharzyk K."/>
            <person name="Murdoch R.W."/>
            <person name="Higgins S."/>
            <person name="Loffler F."/>
        </authorList>
    </citation>
    <scope>NUCLEOTIDE SEQUENCE</scope>
</reference>
<feature type="region of interest" description="Disordered" evidence="1">
    <location>
        <begin position="1"/>
        <end position="21"/>
    </location>
</feature>
<gene>
    <name evidence="2" type="ORF">SDC9_171799</name>
</gene>
<protein>
    <submittedName>
        <fullName evidence="2">Uncharacterized protein</fullName>
    </submittedName>
</protein>
<evidence type="ECO:0000256" key="1">
    <source>
        <dbReference type="SAM" id="MobiDB-lite"/>
    </source>
</evidence>
<name>A0A645GBX5_9ZZZZ</name>
<comment type="caution">
    <text evidence="2">The sequence shown here is derived from an EMBL/GenBank/DDBJ whole genome shotgun (WGS) entry which is preliminary data.</text>
</comment>
<dbReference type="AlphaFoldDB" id="A0A645GBX5"/>
<organism evidence="2">
    <name type="scientific">bioreactor metagenome</name>
    <dbReference type="NCBI Taxonomy" id="1076179"/>
    <lineage>
        <taxon>unclassified sequences</taxon>
        <taxon>metagenomes</taxon>
        <taxon>ecological metagenomes</taxon>
    </lineage>
</organism>
<sequence length="170" mass="19791">MRNHGDRFQRTCIGNRRGSNRHVSFDSVGQRIHTGSRRQRLRHADHQRGVVNRQQRRNVLIHNRHFNVAYFIGDDAEAGHFRGRTRRGVDGDHRQLRFCRTVYTFVIANIATVSRHQRNTFCTIVWRTATERNNAITVVFSQHLQASGNVAGRGIRMRTVVNYAENITFL</sequence>
<evidence type="ECO:0000313" key="2">
    <source>
        <dbReference type="EMBL" id="MPN24401.1"/>
    </source>
</evidence>
<proteinExistence type="predicted"/>
<accession>A0A645GBX5</accession>